<evidence type="ECO:0000256" key="3">
    <source>
        <dbReference type="SAM" id="SignalP"/>
    </source>
</evidence>
<keyword evidence="4" id="KW-1185">Reference proteome</keyword>
<evidence type="ECO:0000256" key="2">
    <source>
        <dbReference type="SAM" id="Phobius"/>
    </source>
</evidence>
<protein>
    <submittedName>
        <fullName evidence="5">Uncharacterized protein LOC106065135</fullName>
    </submittedName>
</protein>
<keyword evidence="2" id="KW-0472">Membrane</keyword>
<dbReference type="RefSeq" id="XP_055866793.1">
    <property type="nucleotide sequence ID" value="XM_056010818.1"/>
</dbReference>
<proteinExistence type="predicted"/>
<feature type="compositionally biased region" description="Basic residues" evidence="1">
    <location>
        <begin position="423"/>
        <end position="442"/>
    </location>
</feature>
<keyword evidence="2" id="KW-0812">Transmembrane</keyword>
<evidence type="ECO:0000256" key="1">
    <source>
        <dbReference type="SAM" id="MobiDB-lite"/>
    </source>
</evidence>
<keyword evidence="3" id="KW-0732">Signal</keyword>
<organism evidence="4 5">
    <name type="scientific">Biomphalaria glabrata</name>
    <name type="common">Bloodfluke planorb</name>
    <name type="synonym">Freshwater snail</name>
    <dbReference type="NCBI Taxonomy" id="6526"/>
    <lineage>
        <taxon>Eukaryota</taxon>
        <taxon>Metazoa</taxon>
        <taxon>Spiralia</taxon>
        <taxon>Lophotrochozoa</taxon>
        <taxon>Mollusca</taxon>
        <taxon>Gastropoda</taxon>
        <taxon>Heterobranchia</taxon>
        <taxon>Euthyneura</taxon>
        <taxon>Panpulmonata</taxon>
        <taxon>Hygrophila</taxon>
        <taxon>Lymnaeoidea</taxon>
        <taxon>Planorbidae</taxon>
        <taxon>Biomphalaria</taxon>
    </lineage>
</organism>
<dbReference type="GeneID" id="106065135"/>
<dbReference type="AlphaFoldDB" id="A0A9W2YVN4"/>
<feature type="signal peptide" evidence="3">
    <location>
        <begin position="1"/>
        <end position="20"/>
    </location>
</feature>
<accession>A0A9W2YVN4</accession>
<feature type="region of interest" description="Disordered" evidence="1">
    <location>
        <begin position="394"/>
        <end position="442"/>
    </location>
</feature>
<sequence length="442" mass="51284">MIFYTRSLICIILQIAFCNSEEVNAILYEYNDTNILILNQEFILRGSVIVQDVSDNDENYLNIELRTRGETTFYMIETLNLSHCLALVGFYCVYDKNTFLIYFNTTTMIEFNQSEWRMMGSYNGYEFSSNHIFLPIVRPFVEVSLQEFNQSYSKCEQDLLENEGIKLEGYVRFYKDLDDDEHYIMIEKKAKNSTTFLIYNNAFLNKCDDESSSLRCSKDGEMNSYRITMSLNATKDLSQSEWRLAGKCKGIDYWSTPIQLPRILDPSDIVVNLNKEPLSSKTTTYEPNTDELTLCCIEAPLPCIAVITVNLKEQFENPTCVTYTRSKTEKEEFMFGYRVCGNSSSVHKFILVIEPEDTITNQHNVTLILIMLAALLLFFVWTFIFLKDKSKQKTMQNNGSSKNEKTNESKSATDEKTNERSTSRKTPRQVLSKKKKTKKLFK</sequence>
<feature type="chain" id="PRO_5040965801" evidence="3">
    <location>
        <begin position="21"/>
        <end position="442"/>
    </location>
</feature>
<name>A0A9W2YVN4_BIOGL</name>
<dbReference type="Proteomes" id="UP001165740">
    <property type="component" value="Chromosome 14"/>
</dbReference>
<evidence type="ECO:0000313" key="4">
    <source>
        <dbReference type="Proteomes" id="UP001165740"/>
    </source>
</evidence>
<feature type="compositionally biased region" description="Basic and acidic residues" evidence="1">
    <location>
        <begin position="402"/>
        <end position="422"/>
    </location>
</feature>
<feature type="transmembrane region" description="Helical" evidence="2">
    <location>
        <begin position="365"/>
        <end position="386"/>
    </location>
</feature>
<keyword evidence="2" id="KW-1133">Transmembrane helix</keyword>
<gene>
    <name evidence="5" type="primary">LOC106065135</name>
</gene>
<evidence type="ECO:0000313" key="5">
    <source>
        <dbReference type="RefSeq" id="XP_055866793.1"/>
    </source>
</evidence>
<reference evidence="5" key="1">
    <citation type="submission" date="2025-08" db="UniProtKB">
        <authorList>
            <consortium name="RefSeq"/>
        </authorList>
    </citation>
    <scope>IDENTIFICATION</scope>
</reference>